<organism evidence="3">
    <name type="scientific">uncultured Sphingopyxis sp</name>
    <dbReference type="NCBI Taxonomy" id="310581"/>
    <lineage>
        <taxon>Bacteria</taxon>
        <taxon>Pseudomonadati</taxon>
        <taxon>Pseudomonadota</taxon>
        <taxon>Alphaproteobacteria</taxon>
        <taxon>Sphingomonadales</taxon>
        <taxon>Sphingomonadaceae</taxon>
        <taxon>Sphingopyxis</taxon>
        <taxon>environmental samples</taxon>
    </lineage>
</organism>
<gene>
    <name evidence="3" type="ORF">SPPYR_3454</name>
</gene>
<dbReference type="KEGG" id="sphu:SPPYR_3454"/>
<evidence type="ECO:0000256" key="1">
    <source>
        <dbReference type="SAM" id="MobiDB-lite"/>
    </source>
</evidence>
<evidence type="ECO:0000259" key="2">
    <source>
        <dbReference type="Pfam" id="PF01551"/>
    </source>
</evidence>
<dbReference type="InterPro" id="IPR011055">
    <property type="entry name" value="Dup_hybrid_motif"/>
</dbReference>
<dbReference type="PROSITE" id="PS51257">
    <property type="entry name" value="PROKAR_LIPOPROTEIN"/>
    <property type="match status" value="1"/>
</dbReference>
<dbReference type="Gene3D" id="2.70.70.10">
    <property type="entry name" value="Glucose Permease (Domain IIA)"/>
    <property type="match status" value="1"/>
</dbReference>
<dbReference type="EMBL" id="LT598653">
    <property type="protein sequence ID" value="SBV34569.1"/>
    <property type="molecule type" value="Genomic_DNA"/>
</dbReference>
<accession>A0A1Y5PX47</accession>
<reference evidence="3" key="1">
    <citation type="submission" date="2016-03" db="EMBL/GenBank/DDBJ databases">
        <authorList>
            <person name="Ploux O."/>
        </authorList>
    </citation>
    <scope>NUCLEOTIDE SEQUENCE</scope>
    <source>
        <strain evidence="3">UC10</strain>
    </source>
</reference>
<dbReference type="GO" id="GO:0004222">
    <property type="term" value="F:metalloendopeptidase activity"/>
    <property type="evidence" value="ECO:0007669"/>
    <property type="project" value="TreeGrafter"/>
</dbReference>
<dbReference type="PANTHER" id="PTHR21666:SF285">
    <property type="entry name" value="M23 FAMILY METALLOPEPTIDASE"/>
    <property type="match status" value="1"/>
</dbReference>
<dbReference type="SUPFAM" id="SSF51261">
    <property type="entry name" value="Duplicated hybrid motif"/>
    <property type="match status" value="1"/>
</dbReference>
<dbReference type="CDD" id="cd12797">
    <property type="entry name" value="M23_peptidase"/>
    <property type="match status" value="1"/>
</dbReference>
<dbReference type="Pfam" id="PF01551">
    <property type="entry name" value="Peptidase_M23"/>
    <property type="match status" value="1"/>
</dbReference>
<name>A0A1Y5PX47_9SPHN</name>
<feature type="compositionally biased region" description="Pro residues" evidence="1">
    <location>
        <begin position="35"/>
        <end position="59"/>
    </location>
</feature>
<protein>
    <submittedName>
        <fullName evidence="3">Peptidase M23B</fullName>
    </submittedName>
</protein>
<dbReference type="PANTHER" id="PTHR21666">
    <property type="entry name" value="PEPTIDASE-RELATED"/>
    <property type="match status" value="1"/>
</dbReference>
<dbReference type="RefSeq" id="WP_295321546.1">
    <property type="nucleotide sequence ID" value="NZ_LT598653.1"/>
</dbReference>
<dbReference type="FunFam" id="2.70.70.10:FF:000019">
    <property type="entry name" value="M23 family peptidase"/>
    <property type="match status" value="1"/>
</dbReference>
<sequence length="314" mass="32995">MRSRTAGELRRGAVLALAAVLSGCVPSIDAGREPAPQPPARPEPAPRPAPPPPAPPPSPVRADFALQGIAEQGAAMVGRAPDGTRALTFDGKAIPVAADGRFLIAFDRDAGPEARLVATLADGRAVEHDIAVAPGRWRLEHINAPYRGSARSDAEFQRRRPAELAQIAAARSKQVESDGWRQAFRWPVTGRLSGFFGSQRVYQGKPGSYHSGTDVAVPAGTPFVAPADGVVVLAATSPFTLEGNLLIVDHGMGLSSAFLHCQRLDVKLGDRVVQGQRLGTVGATGRATGPHMHWGLKWRDARLDPGKLAGPVGG</sequence>
<dbReference type="InterPro" id="IPR050570">
    <property type="entry name" value="Cell_wall_metabolism_enzyme"/>
</dbReference>
<feature type="domain" description="M23ase beta-sheet core" evidence="2">
    <location>
        <begin position="209"/>
        <end position="305"/>
    </location>
</feature>
<dbReference type="AlphaFoldDB" id="A0A1Y5PX47"/>
<evidence type="ECO:0000313" key="3">
    <source>
        <dbReference type="EMBL" id="SBV34569.1"/>
    </source>
</evidence>
<proteinExistence type="predicted"/>
<dbReference type="InterPro" id="IPR016047">
    <property type="entry name" value="M23ase_b-sheet_dom"/>
</dbReference>
<feature type="region of interest" description="Disordered" evidence="1">
    <location>
        <begin position="27"/>
        <end position="59"/>
    </location>
</feature>